<evidence type="ECO:0000313" key="4">
    <source>
        <dbReference type="Proteomes" id="UP000305526"/>
    </source>
</evidence>
<comment type="caution">
    <text evidence="1">The sequence shown here is derived from an EMBL/GenBank/DDBJ whole genome shotgun (WGS) entry which is preliminary data.</text>
</comment>
<evidence type="ECO:0000313" key="3">
    <source>
        <dbReference type="Proteomes" id="UP000294619"/>
    </source>
</evidence>
<dbReference type="AlphaFoldDB" id="A0A4R3Y7J1"/>
<reference evidence="2 4" key="2">
    <citation type="submission" date="2019-05" db="EMBL/GenBank/DDBJ databases">
        <title>Pasteurellaceae isolates from reptiles.</title>
        <authorList>
            <person name="Bojesen A.M."/>
            <person name="Lund E."/>
        </authorList>
    </citation>
    <scope>NUCLEOTIDE SEQUENCE [LARGE SCALE GENOMIC DNA]</scope>
    <source>
        <strain evidence="2 4">ELNT2x</strain>
    </source>
</reference>
<keyword evidence="4" id="KW-1185">Reference proteome</keyword>
<dbReference type="InterPro" id="IPR010890">
    <property type="entry name" value="PriC"/>
</dbReference>
<dbReference type="Proteomes" id="UP000294619">
    <property type="component" value="Unassembled WGS sequence"/>
</dbReference>
<dbReference type="Gene3D" id="1.20.1270.340">
    <property type="match status" value="1"/>
</dbReference>
<organism evidence="1 3">
    <name type="scientific">Testudinibacter aquarius</name>
    <dbReference type="NCBI Taxonomy" id="1524974"/>
    <lineage>
        <taxon>Bacteria</taxon>
        <taxon>Pseudomonadati</taxon>
        <taxon>Pseudomonadota</taxon>
        <taxon>Gammaproteobacteria</taxon>
        <taxon>Pasteurellales</taxon>
        <taxon>Pasteurellaceae</taxon>
        <taxon>Testudinibacter</taxon>
    </lineage>
</organism>
<protein>
    <submittedName>
        <fullName evidence="1">Restart primosome assembly protein PriC</fullName>
    </submittedName>
</protein>
<reference evidence="1 3" key="1">
    <citation type="submission" date="2019-03" db="EMBL/GenBank/DDBJ databases">
        <title>Genomic Encyclopedia of Type Strains, Phase IV (KMG-IV): sequencing the most valuable type-strain genomes for metagenomic binning, comparative biology and taxonomic classification.</title>
        <authorList>
            <person name="Goeker M."/>
        </authorList>
    </citation>
    <scope>NUCLEOTIDE SEQUENCE [LARGE SCALE GENOMIC DNA]</scope>
    <source>
        <strain evidence="1 3">DSM 28140</strain>
    </source>
</reference>
<proteinExistence type="predicted"/>
<name>A0A4R3Y7J1_9PAST</name>
<gene>
    <name evidence="1" type="ORF">EDC16_10423</name>
    <name evidence="2" type="ORF">FHQ21_12715</name>
</gene>
<dbReference type="InterPro" id="IPR038338">
    <property type="entry name" value="PriC_sf"/>
</dbReference>
<accession>A0A4R3Y7J1</accession>
<dbReference type="EMBL" id="SMCP01000004">
    <property type="protein sequence ID" value="TCV87837.1"/>
    <property type="molecule type" value="Genomic_DNA"/>
</dbReference>
<evidence type="ECO:0000313" key="2">
    <source>
        <dbReference type="EMBL" id="TNG85458.1"/>
    </source>
</evidence>
<sequence length="193" mass="22388">MSRLAIQARLNEIEAYFQALSIHKNMPLHRKLDPRLFSPDNETLAQCLAQALTTLQIVQQACETEQDQALTAFYAEKLTAQYHVLQELTSDNRTFYQTKASGKEAERNQQAHEVHCLPPPQRLAKYYEFLTRFNDLIAEQYTQLLACEISEKSARQRKIAVLEQRKQRCQAAIDHLEEYLAFVEARQKKSAVF</sequence>
<dbReference type="Proteomes" id="UP000305526">
    <property type="component" value="Unassembled WGS sequence"/>
</dbReference>
<dbReference type="EMBL" id="VDGV01000216">
    <property type="protein sequence ID" value="TNG85458.1"/>
    <property type="molecule type" value="Genomic_DNA"/>
</dbReference>
<dbReference type="Pfam" id="PF07445">
    <property type="entry name" value="PriC"/>
    <property type="match status" value="1"/>
</dbReference>
<evidence type="ECO:0000313" key="1">
    <source>
        <dbReference type="EMBL" id="TCV87837.1"/>
    </source>
</evidence>
<dbReference type="RefSeq" id="WP_132966040.1">
    <property type="nucleotide sequence ID" value="NZ_LEKL01000020.1"/>
</dbReference>